<dbReference type="STRING" id="1385515.GCA_000423325_00462"/>
<feature type="non-terminal residue" evidence="3">
    <location>
        <position position="62"/>
    </location>
</feature>
<dbReference type="InterPro" id="IPR025241">
    <property type="entry name" value="DUF4190"/>
</dbReference>
<feature type="transmembrane region" description="Helical" evidence="1">
    <location>
        <begin position="12"/>
        <end position="45"/>
    </location>
</feature>
<organism evidence="3 4">
    <name type="scientific">Lysobacter defluvii IMMIB APB-9 = DSM 18482</name>
    <dbReference type="NCBI Taxonomy" id="1385515"/>
    <lineage>
        <taxon>Bacteria</taxon>
        <taxon>Pseudomonadati</taxon>
        <taxon>Pseudomonadota</taxon>
        <taxon>Gammaproteobacteria</taxon>
        <taxon>Lysobacterales</taxon>
        <taxon>Lysobacteraceae</taxon>
        <taxon>Novilysobacter</taxon>
    </lineage>
</organism>
<dbReference type="RefSeq" id="WP_036139053.1">
    <property type="nucleotide sequence ID" value="NZ_AVBH01000253.1"/>
</dbReference>
<dbReference type="Proteomes" id="UP000030003">
    <property type="component" value="Unassembled WGS sequence"/>
</dbReference>
<dbReference type="EMBL" id="AVBH01000253">
    <property type="protein sequence ID" value="KGO97655.1"/>
    <property type="molecule type" value="Genomic_DNA"/>
</dbReference>
<protein>
    <submittedName>
        <fullName evidence="3">Membrane protein</fullName>
    </submittedName>
</protein>
<evidence type="ECO:0000313" key="4">
    <source>
        <dbReference type="Proteomes" id="UP000030003"/>
    </source>
</evidence>
<dbReference type="Pfam" id="PF13828">
    <property type="entry name" value="DUF4190"/>
    <property type="match status" value="1"/>
</dbReference>
<accession>A0A0A0M3G5</accession>
<proteinExistence type="predicted"/>
<reference evidence="3 4" key="1">
    <citation type="submission" date="2013-08" db="EMBL/GenBank/DDBJ databases">
        <title>Genomic analysis of Lysobacter defluvii.</title>
        <authorList>
            <person name="Wang Q."/>
            <person name="Wang G."/>
        </authorList>
    </citation>
    <scope>NUCLEOTIDE SEQUENCE [LARGE SCALE GENOMIC DNA]</scope>
    <source>
        <strain evidence="3 4">IMMIB APB-9</strain>
    </source>
</reference>
<evidence type="ECO:0000259" key="2">
    <source>
        <dbReference type="Pfam" id="PF13828"/>
    </source>
</evidence>
<feature type="domain" description="DUF4190" evidence="2">
    <location>
        <begin position="15"/>
        <end position="62"/>
    </location>
</feature>
<name>A0A0A0M3G5_9GAMM</name>
<keyword evidence="4" id="KW-1185">Reference proteome</keyword>
<keyword evidence="1" id="KW-1133">Transmembrane helix</keyword>
<comment type="caution">
    <text evidence="3">The sequence shown here is derived from an EMBL/GenBank/DDBJ whole genome shotgun (WGS) entry which is preliminary data.</text>
</comment>
<keyword evidence="1" id="KW-0812">Transmembrane</keyword>
<gene>
    <name evidence="3" type="ORF">N791_08835</name>
</gene>
<dbReference type="AlphaFoldDB" id="A0A0A0M3G5"/>
<sequence>MEPAPHPAGRSTSALAIISLVAGILGWVAAPVVAALVAVVCGHLARSEIRREPERLDGDGLA</sequence>
<keyword evidence="1" id="KW-0472">Membrane</keyword>
<evidence type="ECO:0000313" key="3">
    <source>
        <dbReference type="EMBL" id="KGO97655.1"/>
    </source>
</evidence>
<evidence type="ECO:0000256" key="1">
    <source>
        <dbReference type="SAM" id="Phobius"/>
    </source>
</evidence>